<evidence type="ECO:0000313" key="3">
    <source>
        <dbReference type="Proteomes" id="UP000285301"/>
    </source>
</evidence>
<dbReference type="InterPro" id="IPR007699">
    <property type="entry name" value="SGS_dom"/>
</dbReference>
<accession>A0A3S3PRH6</accession>
<dbReference type="Pfam" id="PF05002">
    <property type="entry name" value="SGS"/>
    <property type="match status" value="1"/>
</dbReference>
<dbReference type="InterPro" id="IPR044563">
    <property type="entry name" value="Sgt1-like"/>
</dbReference>
<keyword evidence="3" id="KW-1185">Reference proteome</keyword>
<dbReference type="Proteomes" id="UP000285301">
    <property type="component" value="Unassembled WGS sequence"/>
</dbReference>
<organism evidence="2 3">
    <name type="scientific">Dinothrombium tinctorium</name>
    <dbReference type="NCBI Taxonomy" id="1965070"/>
    <lineage>
        <taxon>Eukaryota</taxon>
        <taxon>Metazoa</taxon>
        <taxon>Ecdysozoa</taxon>
        <taxon>Arthropoda</taxon>
        <taxon>Chelicerata</taxon>
        <taxon>Arachnida</taxon>
        <taxon>Acari</taxon>
        <taxon>Acariformes</taxon>
        <taxon>Trombidiformes</taxon>
        <taxon>Prostigmata</taxon>
        <taxon>Anystina</taxon>
        <taxon>Parasitengona</taxon>
        <taxon>Trombidioidea</taxon>
        <taxon>Trombidiidae</taxon>
        <taxon>Dinothrombium</taxon>
    </lineage>
</organism>
<dbReference type="OrthoDB" id="1898560at2759"/>
<sequence length="95" mass="11139">MEAKGKASDEKPRQFTRKNWDKIVKEFEEEESKNDDSVDNLFRKIYANSSEEVRKAMNKSFVESGGTCLSTNWEEVSKKKMEVKPPDGVEFRKWD</sequence>
<dbReference type="SUPFAM" id="SSF49764">
    <property type="entry name" value="HSP20-like chaperones"/>
    <property type="match status" value="1"/>
</dbReference>
<reference evidence="2 3" key="1">
    <citation type="journal article" date="2018" name="Gigascience">
        <title>Genomes of trombidid mites reveal novel predicted allergens and laterally-transferred genes associated with secondary metabolism.</title>
        <authorList>
            <person name="Dong X."/>
            <person name="Chaisiri K."/>
            <person name="Xia D."/>
            <person name="Armstrong S.D."/>
            <person name="Fang Y."/>
            <person name="Donnelly M.J."/>
            <person name="Kadowaki T."/>
            <person name="McGarry J.W."/>
            <person name="Darby A.C."/>
            <person name="Makepeace B.L."/>
        </authorList>
    </citation>
    <scope>NUCLEOTIDE SEQUENCE [LARGE SCALE GENOMIC DNA]</scope>
    <source>
        <strain evidence="2">UoL-WK</strain>
    </source>
</reference>
<evidence type="ECO:0000259" key="1">
    <source>
        <dbReference type="PROSITE" id="PS51048"/>
    </source>
</evidence>
<feature type="domain" description="SGS" evidence="1">
    <location>
        <begin position="8"/>
        <end position="95"/>
    </location>
</feature>
<protein>
    <submittedName>
        <fullName evidence="2">Suppressor of G2 allele of SKP1-like protein</fullName>
    </submittedName>
</protein>
<proteinExistence type="predicted"/>
<comment type="caution">
    <text evidence="2">The sequence shown here is derived from an EMBL/GenBank/DDBJ whole genome shotgun (WGS) entry which is preliminary data.</text>
</comment>
<dbReference type="GO" id="GO:0051087">
    <property type="term" value="F:protein-folding chaperone binding"/>
    <property type="evidence" value="ECO:0007669"/>
    <property type="project" value="InterPro"/>
</dbReference>
<dbReference type="AlphaFoldDB" id="A0A3S3PRH6"/>
<evidence type="ECO:0000313" key="2">
    <source>
        <dbReference type="EMBL" id="RWS17796.1"/>
    </source>
</evidence>
<dbReference type="EMBL" id="NCKU01000034">
    <property type="protein sequence ID" value="RWS17796.1"/>
    <property type="molecule type" value="Genomic_DNA"/>
</dbReference>
<name>A0A3S3PRH6_9ACAR</name>
<dbReference type="PANTHER" id="PTHR45862">
    <property type="entry name" value="PROTEIN SGT1 HOMOLOG"/>
    <property type="match status" value="1"/>
</dbReference>
<dbReference type="InterPro" id="IPR008978">
    <property type="entry name" value="HSP20-like_chaperone"/>
</dbReference>
<dbReference type="PROSITE" id="PS51048">
    <property type="entry name" value="SGS"/>
    <property type="match status" value="1"/>
</dbReference>
<dbReference type="STRING" id="1965070.A0A3S3PRH6"/>
<gene>
    <name evidence="2" type="ORF">B4U79_01677</name>
</gene>